<evidence type="ECO:0000256" key="3">
    <source>
        <dbReference type="ARBA" id="ARBA00022692"/>
    </source>
</evidence>
<accession>A0ABW0QVI5</accession>
<keyword evidence="2" id="KW-1003">Cell membrane</keyword>
<reference evidence="8" key="1">
    <citation type="journal article" date="2019" name="Int. J. Syst. Evol. Microbiol.">
        <title>The Global Catalogue of Microorganisms (GCM) 10K type strain sequencing project: providing services to taxonomists for standard genome sequencing and annotation.</title>
        <authorList>
            <consortium name="The Broad Institute Genomics Platform"/>
            <consortium name="The Broad Institute Genome Sequencing Center for Infectious Disease"/>
            <person name="Wu L."/>
            <person name="Ma J."/>
        </authorList>
    </citation>
    <scope>NUCLEOTIDE SEQUENCE [LARGE SCALE GENOMIC DNA]</scope>
    <source>
        <strain evidence="8">CGMCC 1.18578</strain>
    </source>
</reference>
<name>A0ABW0QVI5_9BACL</name>
<evidence type="ECO:0000256" key="1">
    <source>
        <dbReference type="ARBA" id="ARBA00004651"/>
    </source>
</evidence>
<comment type="subcellular location">
    <subcellularLocation>
        <location evidence="1">Cell membrane</location>
        <topology evidence="1">Multi-pass membrane protein</topology>
    </subcellularLocation>
</comment>
<feature type="transmembrane region" description="Helical" evidence="6">
    <location>
        <begin position="72"/>
        <end position="89"/>
    </location>
</feature>
<evidence type="ECO:0000256" key="6">
    <source>
        <dbReference type="SAM" id="Phobius"/>
    </source>
</evidence>
<dbReference type="PANTHER" id="PTHR30086">
    <property type="entry name" value="ARGININE EXPORTER PROTEIN ARGO"/>
    <property type="match status" value="1"/>
</dbReference>
<dbReference type="Pfam" id="PF01810">
    <property type="entry name" value="LysE"/>
    <property type="match status" value="1"/>
</dbReference>
<dbReference type="InterPro" id="IPR001123">
    <property type="entry name" value="LeuE-type"/>
</dbReference>
<dbReference type="EMBL" id="JBHSNC010000007">
    <property type="protein sequence ID" value="MFC5528289.1"/>
    <property type="molecule type" value="Genomic_DNA"/>
</dbReference>
<evidence type="ECO:0000256" key="2">
    <source>
        <dbReference type="ARBA" id="ARBA00022475"/>
    </source>
</evidence>
<evidence type="ECO:0000256" key="5">
    <source>
        <dbReference type="ARBA" id="ARBA00023136"/>
    </source>
</evidence>
<dbReference type="PANTHER" id="PTHR30086:SF20">
    <property type="entry name" value="ARGININE EXPORTER PROTEIN ARGO-RELATED"/>
    <property type="match status" value="1"/>
</dbReference>
<organism evidence="7 8">
    <name type="scientific">Cohnella yongneupensis</name>
    <dbReference type="NCBI Taxonomy" id="425006"/>
    <lineage>
        <taxon>Bacteria</taxon>
        <taxon>Bacillati</taxon>
        <taxon>Bacillota</taxon>
        <taxon>Bacilli</taxon>
        <taxon>Bacillales</taxon>
        <taxon>Paenibacillaceae</taxon>
        <taxon>Cohnella</taxon>
    </lineage>
</organism>
<keyword evidence="5 6" id="KW-0472">Membrane</keyword>
<feature type="transmembrane region" description="Helical" evidence="6">
    <location>
        <begin position="109"/>
        <end position="132"/>
    </location>
</feature>
<keyword evidence="3 6" id="KW-0812">Transmembrane</keyword>
<evidence type="ECO:0000313" key="8">
    <source>
        <dbReference type="Proteomes" id="UP001596108"/>
    </source>
</evidence>
<evidence type="ECO:0000313" key="7">
    <source>
        <dbReference type="EMBL" id="MFC5528289.1"/>
    </source>
</evidence>
<protein>
    <submittedName>
        <fullName evidence="7">LysE/ArgO family amino acid transporter</fullName>
    </submittedName>
</protein>
<dbReference type="Proteomes" id="UP001596108">
    <property type="component" value="Unassembled WGS sequence"/>
</dbReference>
<feature type="transmembrane region" description="Helical" evidence="6">
    <location>
        <begin position="6"/>
        <end position="26"/>
    </location>
</feature>
<comment type="caution">
    <text evidence="7">The sequence shown here is derived from an EMBL/GenBank/DDBJ whole genome shotgun (WGS) entry which is preliminary data.</text>
</comment>
<keyword evidence="4 6" id="KW-1133">Transmembrane helix</keyword>
<evidence type="ECO:0000256" key="4">
    <source>
        <dbReference type="ARBA" id="ARBA00022989"/>
    </source>
</evidence>
<keyword evidence="8" id="KW-1185">Reference proteome</keyword>
<sequence>MEPIFQGFILGLSIAAPVGPIGLLCIRRTLTNGITHGFVSGIGAASADALYGCVAAFGLTFATQFLIKQAEWLHFLGAIFLLYIAYRTFTSNVAKEEAHTRAGNGYRRAYGSTLLLTLTNPMSIISFLGLFAGMNIHQGTDSSVLLVVGVFFGSAAWWLLLSSIVGSLRRMISESAMRAVNYASAIILLAFGLHSLYEAFRVGL</sequence>
<proteinExistence type="predicted"/>
<feature type="transmembrane region" description="Helical" evidence="6">
    <location>
        <begin position="179"/>
        <end position="197"/>
    </location>
</feature>
<feature type="transmembrane region" description="Helical" evidence="6">
    <location>
        <begin position="144"/>
        <end position="167"/>
    </location>
</feature>
<dbReference type="RefSeq" id="WP_378110115.1">
    <property type="nucleotide sequence ID" value="NZ_JBHSNC010000007.1"/>
</dbReference>
<feature type="transmembrane region" description="Helical" evidence="6">
    <location>
        <begin position="38"/>
        <end position="66"/>
    </location>
</feature>
<gene>
    <name evidence="7" type="ORF">ACFPQ4_02330</name>
</gene>